<protein>
    <submittedName>
        <fullName evidence="1">Uncharacterized protein</fullName>
    </submittedName>
</protein>
<reference evidence="1 2" key="2">
    <citation type="journal article" date="2019" name="G3 (Bethesda)">
        <title>Hybrid Assembly of the Genome of the Entomopathogenic Nematode Steinernema carpocapsae Identifies the X-Chromosome.</title>
        <authorList>
            <person name="Serra L."/>
            <person name="Macchietto M."/>
            <person name="Macias-Munoz A."/>
            <person name="McGill C.J."/>
            <person name="Rodriguez I.M."/>
            <person name="Rodriguez B."/>
            <person name="Murad R."/>
            <person name="Mortazavi A."/>
        </authorList>
    </citation>
    <scope>NUCLEOTIDE SEQUENCE [LARGE SCALE GENOMIC DNA]</scope>
    <source>
        <strain evidence="1 2">ALL</strain>
    </source>
</reference>
<proteinExistence type="predicted"/>
<evidence type="ECO:0000313" key="2">
    <source>
        <dbReference type="Proteomes" id="UP000298663"/>
    </source>
</evidence>
<sequence>MVERLISKAPCDGSHLLPMTRSRTSFPAVSDRSTGRCSVKMKCVSHILRRAPACSNIGAAVDRSTDRVSP</sequence>
<reference evidence="1 2" key="1">
    <citation type="journal article" date="2015" name="Genome Biol.">
        <title>Comparative genomics of Steinernema reveals deeply conserved gene regulatory networks.</title>
        <authorList>
            <person name="Dillman A.R."/>
            <person name="Macchietto M."/>
            <person name="Porter C.F."/>
            <person name="Rogers A."/>
            <person name="Williams B."/>
            <person name="Antoshechkin I."/>
            <person name="Lee M.M."/>
            <person name="Goodwin Z."/>
            <person name="Lu X."/>
            <person name="Lewis E.E."/>
            <person name="Goodrich-Blair H."/>
            <person name="Stock S.P."/>
            <person name="Adams B.J."/>
            <person name="Sternberg P.W."/>
            <person name="Mortazavi A."/>
        </authorList>
    </citation>
    <scope>NUCLEOTIDE SEQUENCE [LARGE SCALE GENOMIC DNA]</scope>
    <source>
        <strain evidence="1 2">ALL</strain>
    </source>
</reference>
<gene>
    <name evidence="1" type="ORF">L596_024510</name>
</gene>
<dbReference type="AlphaFoldDB" id="A0A4V5ZZR3"/>
<dbReference type="Proteomes" id="UP000298663">
    <property type="component" value="Unassembled WGS sequence"/>
</dbReference>
<accession>A0A4V5ZZR3</accession>
<dbReference type="EMBL" id="AZBU02000008">
    <property type="protein sequence ID" value="TKR68545.1"/>
    <property type="molecule type" value="Genomic_DNA"/>
</dbReference>
<comment type="caution">
    <text evidence="1">The sequence shown here is derived from an EMBL/GenBank/DDBJ whole genome shotgun (WGS) entry which is preliminary data.</text>
</comment>
<keyword evidence="2" id="KW-1185">Reference proteome</keyword>
<name>A0A4V5ZZR3_STECR</name>
<evidence type="ECO:0000313" key="1">
    <source>
        <dbReference type="EMBL" id="TKR68545.1"/>
    </source>
</evidence>
<organism evidence="1 2">
    <name type="scientific">Steinernema carpocapsae</name>
    <name type="common">Entomopathogenic nematode</name>
    <dbReference type="NCBI Taxonomy" id="34508"/>
    <lineage>
        <taxon>Eukaryota</taxon>
        <taxon>Metazoa</taxon>
        <taxon>Ecdysozoa</taxon>
        <taxon>Nematoda</taxon>
        <taxon>Chromadorea</taxon>
        <taxon>Rhabditida</taxon>
        <taxon>Tylenchina</taxon>
        <taxon>Panagrolaimomorpha</taxon>
        <taxon>Strongyloidoidea</taxon>
        <taxon>Steinernematidae</taxon>
        <taxon>Steinernema</taxon>
    </lineage>
</organism>